<dbReference type="InterPro" id="IPR036291">
    <property type="entry name" value="NAD(P)-bd_dom_sf"/>
</dbReference>
<dbReference type="PANTHER" id="PTHR43377:SF10">
    <property type="entry name" value="BILIVERDIN REDUCTASE"/>
    <property type="match status" value="1"/>
</dbReference>
<feature type="domain" description="Gfo/Idh/MocA-like oxidoreductase N-terminal" evidence="2">
    <location>
        <begin position="7"/>
        <end position="125"/>
    </location>
</feature>
<dbReference type="InterPro" id="IPR051450">
    <property type="entry name" value="Gfo/Idh/MocA_Oxidoreductases"/>
</dbReference>
<organism evidence="4 5">
    <name type="scientific">Gomphosphaeria aponina SAG 52.96 = DSM 107014</name>
    <dbReference type="NCBI Taxonomy" id="1521640"/>
    <lineage>
        <taxon>Bacteria</taxon>
        <taxon>Bacillati</taxon>
        <taxon>Cyanobacteriota</taxon>
        <taxon>Cyanophyceae</taxon>
        <taxon>Oscillatoriophycideae</taxon>
        <taxon>Chroococcales</taxon>
        <taxon>Gomphosphaeriaceae</taxon>
        <taxon>Gomphosphaeria</taxon>
    </lineage>
</organism>
<dbReference type="PANTHER" id="PTHR43377">
    <property type="entry name" value="BILIVERDIN REDUCTASE A"/>
    <property type="match status" value="1"/>
</dbReference>
<dbReference type="GO" id="GO:0000166">
    <property type="term" value="F:nucleotide binding"/>
    <property type="evidence" value="ECO:0007669"/>
    <property type="project" value="InterPro"/>
</dbReference>
<sequence>MTFTEPLKVGLVGTGYAASQRAKALQDSPRSVLLAVSGNSPENLATFCQTYSVPAVNSWQQLVNDSNLDLIVICTVNRDHGTIARAALEALKHVVVEYPLSLNLREAAALMSLAQKQNKLLHVEHIELLGGVHQAIRQYLPAIGKVFYARYSTITPQRPAPRRWTYHQELFGFPLTAAVSRIHRLTDLFGSVATVNCQARFWDAPESGYYTSCLCAAQLGFTNGLIADVIYGKGENFWQGDRTFELHGDEGTLIFAGEKGTLVRGEEITPIEVVPRRGLFVQDTEMVLDYLWEGKPLYVSPSASYYALLVADAARFAVTTGQTQVLDG</sequence>
<name>A0A941GN26_9CHRO</name>
<dbReference type="Gene3D" id="3.30.360.10">
    <property type="entry name" value="Dihydrodipicolinate Reductase, domain 2"/>
    <property type="match status" value="1"/>
</dbReference>
<dbReference type="InterPro" id="IPR004104">
    <property type="entry name" value="Gfo/Idh/MocA-like_OxRdtase_C"/>
</dbReference>
<evidence type="ECO:0000256" key="1">
    <source>
        <dbReference type="ARBA" id="ARBA00010928"/>
    </source>
</evidence>
<dbReference type="SUPFAM" id="SSF51735">
    <property type="entry name" value="NAD(P)-binding Rossmann-fold domains"/>
    <property type="match status" value="1"/>
</dbReference>
<dbReference type="Proteomes" id="UP000767446">
    <property type="component" value="Unassembled WGS sequence"/>
</dbReference>
<dbReference type="InterPro" id="IPR000683">
    <property type="entry name" value="Gfo/Idh/MocA-like_OxRdtase_N"/>
</dbReference>
<evidence type="ECO:0000313" key="4">
    <source>
        <dbReference type="EMBL" id="MBR8826475.1"/>
    </source>
</evidence>
<dbReference type="Gene3D" id="3.40.50.720">
    <property type="entry name" value="NAD(P)-binding Rossmann-like Domain"/>
    <property type="match status" value="1"/>
</dbReference>
<dbReference type="AlphaFoldDB" id="A0A941GN26"/>
<reference evidence="4" key="1">
    <citation type="submission" date="2021-02" db="EMBL/GenBank/DDBJ databases">
        <title>Metagenome analyses of Stigonema ocellatum DSM 106950, Chlorogloea purpurea SAG 13.99 and Gomphosphaeria aponina DSM 107014.</title>
        <authorList>
            <person name="Marter P."/>
            <person name="Huang S."/>
        </authorList>
    </citation>
    <scope>NUCLEOTIDE SEQUENCE</scope>
    <source>
        <strain evidence="4">JP213</strain>
    </source>
</reference>
<comment type="similarity">
    <text evidence="1">Belongs to the Gfo/Idh/MocA family.</text>
</comment>
<comment type="caution">
    <text evidence="4">The sequence shown here is derived from an EMBL/GenBank/DDBJ whole genome shotgun (WGS) entry which is preliminary data.</text>
</comment>
<dbReference type="Pfam" id="PF02894">
    <property type="entry name" value="GFO_IDH_MocA_C"/>
    <property type="match status" value="1"/>
</dbReference>
<proteinExistence type="inferred from homology"/>
<evidence type="ECO:0000259" key="3">
    <source>
        <dbReference type="Pfam" id="PF02894"/>
    </source>
</evidence>
<evidence type="ECO:0000259" key="2">
    <source>
        <dbReference type="Pfam" id="PF01408"/>
    </source>
</evidence>
<dbReference type="EMBL" id="JADQBC010000003">
    <property type="protein sequence ID" value="MBR8826475.1"/>
    <property type="molecule type" value="Genomic_DNA"/>
</dbReference>
<evidence type="ECO:0000313" key="5">
    <source>
        <dbReference type="Proteomes" id="UP000767446"/>
    </source>
</evidence>
<dbReference type="Pfam" id="PF01408">
    <property type="entry name" value="GFO_IDH_MocA"/>
    <property type="match status" value="1"/>
</dbReference>
<protein>
    <submittedName>
        <fullName evidence="4">Gfo/Idh/MocA family oxidoreductase</fullName>
    </submittedName>
</protein>
<gene>
    <name evidence="4" type="ORF">DSM107014_00980</name>
</gene>
<feature type="domain" description="Gfo/Idh/MocA-like oxidoreductase C-terminal" evidence="3">
    <location>
        <begin position="143"/>
        <end position="322"/>
    </location>
</feature>
<accession>A0A941GN26</accession>